<keyword evidence="2" id="KW-1185">Reference proteome</keyword>
<sequence>MKLLTKDYPDIMNGLKGADSPPVYGKNRDIFSLTDIQTFVWTTIPSPVTEVRWSTMVLTMGAYSFTISLKIPISLLPDDLKFYETQLVPEDGRDRLFVLKVDSMQCISDQDEIIDSRLLGTDALSAWVIKYSDTRDEVDHLVAFSAHSEHEE</sequence>
<dbReference type="AlphaFoldDB" id="A0A2H3CXQ8"/>
<dbReference type="InParanoid" id="A0A2H3CXQ8"/>
<proteinExistence type="predicted"/>
<accession>A0A2H3CXQ8</accession>
<dbReference type="EMBL" id="KZ293728">
    <property type="protein sequence ID" value="PBK81567.1"/>
    <property type="molecule type" value="Genomic_DNA"/>
</dbReference>
<organism evidence="1 2">
    <name type="scientific">Armillaria gallica</name>
    <name type="common">Bulbous honey fungus</name>
    <name type="synonym">Armillaria bulbosa</name>
    <dbReference type="NCBI Taxonomy" id="47427"/>
    <lineage>
        <taxon>Eukaryota</taxon>
        <taxon>Fungi</taxon>
        <taxon>Dikarya</taxon>
        <taxon>Basidiomycota</taxon>
        <taxon>Agaricomycotina</taxon>
        <taxon>Agaricomycetes</taxon>
        <taxon>Agaricomycetidae</taxon>
        <taxon>Agaricales</taxon>
        <taxon>Marasmiineae</taxon>
        <taxon>Physalacriaceae</taxon>
        <taxon>Armillaria</taxon>
    </lineage>
</organism>
<gene>
    <name evidence="1" type="ORF">ARMGADRAFT_1091175</name>
</gene>
<protein>
    <submittedName>
        <fullName evidence="1">Uncharacterized protein</fullName>
    </submittedName>
</protein>
<name>A0A2H3CXQ8_ARMGA</name>
<evidence type="ECO:0000313" key="1">
    <source>
        <dbReference type="EMBL" id="PBK81567.1"/>
    </source>
</evidence>
<evidence type="ECO:0000313" key="2">
    <source>
        <dbReference type="Proteomes" id="UP000217790"/>
    </source>
</evidence>
<dbReference type="Proteomes" id="UP000217790">
    <property type="component" value="Unassembled WGS sequence"/>
</dbReference>
<reference evidence="2" key="1">
    <citation type="journal article" date="2017" name="Nat. Ecol. Evol.">
        <title>Genome expansion and lineage-specific genetic innovations in the forest pathogenic fungi Armillaria.</title>
        <authorList>
            <person name="Sipos G."/>
            <person name="Prasanna A.N."/>
            <person name="Walter M.C."/>
            <person name="O'Connor E."/>
            <person name="Balint B."/>
            <person name="Krizsan K."/>
            <person name="Kiss B."/>
            <person name="Hess J."/>
            <person name="Varga T."/>
            <person name="Slot J."/>
            <person name="Riley R."/>
            <person name="Boka B."/>
            <person name="Rigling D."/>
            <person name="Barry K."/>
            <person name="Lee J."/>
            <person name="Mihaltcheva S."/>
            <person name="LaButti K."/>
            <person name="Lipzen A."/>
            <person name="Waldron R."/>
            <person name="Moloney N.M."/>
            <person name="Sperisen C."/>
            <person name="Kredics L."/>
            <person name="Vagvoelgyi C."/>
            <person name="Patrignani A."/>
            <person name="Fitzpatrick D."/>
            <person name="Nagy I."/>
            <person name="Doyle S."/>
            <person name="Anderson J.B."/>
            <person name="Grigoriev I.V."/>
            <person name="Gueldener U."/>
            <person name="Muensterkoetter M."/>
            <person name="Nagy L.G."/>
        </authorList>
    </citation>
    <scope>NUCLEOTIDE SEQUENCE [LARGE SCALE GENOMIC DNA]</scope>
    <source>
        <strain evidence="2">Ar21-2</strain>
    </source>
</reference>